<feature type="modified residue" description="4-aspartylphosphate" evidence="2">
    <location>
        <position position="60"/>
    </location>
</feature>
<keyword evidence="1 2" id="KW-0597">Phosphoprotein</keyword>
<dbReference type="InterPro" id="IPR011006">
    <property type="entry name" value="CheY-like_superfamily"/>
</dbReference>
<evidence type="ECO:0000313" key="5">
    <source>
        <dbReference type="Proteomes" id="UP000231658"/>
    </source>
</evidence>
<accession>A0A1C3RFY8</accession>
<dbReference type="Pfam" id="PF00072">
    <property type="entry name" value="Response_reg"/>
    <property type="match status" value="2"/>
</dbReference>
<dbReference type="RefSeq" id="WP_069186849.1">
    <property type="nucleotide sequence ID" value="NZ_FLYE01000012.1"/>
</dbReference>
<dbReference type="STRING" id="1867952.MTBPR1_20016"/>
<proteinExistence type="predicted"/>
<sequence>MNRSDHLIYLADDSETVRKMVSYVLGKVGYQVKCFNDGQELLDDLYGLQDDALPSVIILDYNMPNVDGFQACYQIKSNMARLKAPIIFFTSMANTEDSAMEAGADEFIVKPFQPNSLIERIDYWAKEDTHWALNENENQKGDNPLIMIADDSEHFRKMVSLILQNAGFHVEAYEDGFDLICNLEGKEPKVIVLDMEMPKLNGLDTCKKIRLEWEQLNCPILFFTSQASSETIRNIREIGGNDYVNKSLPPDVLAERVHHWMKSC</sequence>
<feature type="domain" description="Response regulatory" evidence="3">
    <location>
        <begin position="7"/>
        <end position="125"/>
    </location>
</feature>
<evidence type="ECO:0000313" key="4">
    <source>
        <dbReference type="EMBL" id="SCA56168.1"/>
    </source>
</evidence>
<dbReference type="Gene3D" id="3.40.50.2300">
    <property type="match status" value="2"/>
</dbReference>
<dbReference type="PROSITE" id="PS50110">
    <property type="entry name" value="RESPONSE_REGULATORY"/>
    <property type="match status" value="2"/>
</dbReference>
<dbReference type="InterPro" id="IPR001789">
    <property type="entry name" value="Sig_transdc_resp-reg_receiver"/>
</dbReference>
<evidence type="ECO:0000256" key="1">
    <source>
        <dbReference type="ARBA" id="ARBA00022553"/>
    </source>
</evidence>
<dbReference type="SMART" id="SM00448">
    <property type="entry name" value="REC"/>
    <property type="match status" value="2"/>
</dbReference>
<dbReference type="PANTHER" id="PTHR44591:SF3">
    <property type="entry name" value="RESPONSE REGULATORY DOMAIN-CONTAINING PROTEIN"/>
    <property type="match status" value="1"/>
</dbReference>
<evidence type="ECO:0000256" key="2">
    <source>
        <dbReference type="PROSITE-ProRule" id="PRU00169"/>
    </source>
</evidence>
<reference evidence="4 5" key="1">
    <citation type="submission" date="2016-07" db="EMBL/GenBank/DDBJ databases">
        <authorList>
            <person name="Lefevre C.T."/>
        </authorList>
    </citation>
    <scope>NUCLEOTIDE SEQUENCE [LARGE SCALE GENOMIC DNA]</scope>
    <source>
        <strain evidence="4">PR1</strain>
    </source>
</reference>
<dbReference type="EMBL" id="FLYE01000012">
    <property type="protein sequence ID" value="SCA56168.1"/>
    <property type="molecule type" value="Genomic_DNA"/>
</dbReference>
<feature type="modified residue" description="4-aspartylphosphate" evidence="2">
    <location>
        <position position="194"/>
    </location>
</feature>
<dbReference type="OrthoDB" id="286140at2"/>
<dbReference type="PANTHER" id="PTHR44591">
    <property type="entry name" value="STRESS RESPONSE REGULATOR PROTEIN 1"/>
    <property type="match status" value="1"/>
</dbReference>
<protein>
    <recommendedName>
        <fullName evidence="3">Response regulatory domain-containing protein</fullName>
    </recommendedName>
</protein>
<dbReference type="InterPro" id="IPR050595">
    <property type="entry name" value="Bact_response_regulator"/>
</dbReference>
<evidence type="ECO:0000259" key="3">
    <source>
        <dbReference type="PROSITE" id="PS50110"/>
    </source>
</evidence>
<organism evidence="4 5">
    <name type="scientific">Candidatus Terasakiella magnetica</name>
    <dbReference type="NCBI Taxonomy" id="1867952"/>
    <lineage>
        <taxon>Bacteria</taxon>
        <taxon>Pseudomonadati</taxon>
        <taxon>Pseudomonadota</taxon>
        <taxon>Alphaproteobacteria</taxon>
        <taxon>Rhodospirillales</taxon>
        <taxon>Terasakiellaceae</taxon>
        <taxon>Terasakiella</taxon>
    </lineage>
</organism>
<keyword evidence="5" id="KW-1185">Reference proteome</keyword>
<name>A0A1C3RFY8_9PROT</name>
<dbReference type="SUPFAM" id="SSF52172">
    <property type="entry name" value="CheY-like"/>
    <property type="match status" value="2"/>
</dbReference>
<dbReference type="AlphaFoldDB" id="A0A1C3RFY8"/>
<gene>
    <name evidence="4" type="ORF">MTBPR1_20016</name>
</gene>
<dbReference type="Proteomes" id="UP000231658">
    <property type="component" value="Unassembled WGS sequence"/>
</dbReference>
<feature type="domain" description="Response regulatory" evidence="3">
    <location>
        <begin position="145"/>
        <end position="261"/>
    </location>
</feature>
<dbReference type="CDD" id="cd00156">
    <property type="entry name" value="REC"/>
    <property type="match status" value="1"/>
</dbReference>
<dbReference type="GO" id="GO:0000160">
    <property type="term" value="P:phosphorelay signal transduction system"/>
    <property type="evidence" value="ECO:0007669"/>
    <property type="project" value="InterPro"/>
</dbReference>